<protein>
    <submittedName>
        <fullName evidence="2">Uncharacterized protein</fullName>
    </submittedName>
</protein>
<evidence type="ECO:0000313" key="2">
    <source>
        <dbReference type="EMBL" id="MPC68237.1"/>
    </source>
</evidence>
<dbReference type="Proteomes" id="UP000324222">
    <property type="component" value="Unassembled WGS sequence"/>
</dbReference>
<dbReference type="AlphaFoldDB" id="A0A5B7HG22"/>
<feature type="region of interest" description="Disordered" evidence="1">
    <location>
        <begin position="1"/>
        <end position="23"/>
    </location>
</feature>
<sequence length="126" mass="14184">MLISRRRPEAAATPDNGPKLDPTLCSEWPRPPLLRSLPQPPSLLLPPPLALPPPAFPRRLTRAALPRKNTARTLAATGTLRWYHRQAATWGRRRSQGGMMRWWGDYTHDNTTYASCYAESLENTGV</sequence>
<accession>A0A5B7HG22</accession>
<keyword evidence="3" id="KW-1185">Reference proteome</keyword>
<reference evidence="2 3" key="1">
    <citation type="submission" date="2019-05" db="EMBL/GenBank/DDBJ databases">
        <title>Another draft genome of Portunus trituberculatus and its Hox gene families provides insights of decapod evolution.</title>
        <authorList>
            <person name="Jeong J.-H."/>
            <person name="Song I."/>
            <person name="Kim S."/>
            <person name="Choi T."/>
            <person name="Kim D."/>
            <person name="Ryu S."/>
            <person name="Kim W."/>
        </authorList>
    </citation>
    <scope>NUCLEOTIDE SEQUENCE [LARGE SCALE GENOMIC DNA]</scope>
    <source>
        <tissue evidence="2">Muscle</tissue>
    </source>
</reference>
<name>A0A5B7HG22_PORTR</name>
<gene>
    <name evidence="2" type="ORF">E2C01_062434</name>
</gene>
<evidence type="ECO:0000313" key="3">
    <source>
        <dbReference type="Proteomes" id="UP000324222"/>
    </source>
</evidence>
<proteinExistence type="predicted"/>
<dbReference type="EMBL" id="VSRR010027527">
    <property type="protein sequence ID" value="MPC68237.1"/>
    <property type="molecule type" value="Genomic_DNA"/>
</dbReference>
<comment type="caution">
    <text evidence="2">The sequence shown here is derived from an EMBL/GenBank/DDBJ whole genome shotgun (WGS) entry which is preliminary data.</text>
</comment>
<evidence type="ECO:0000256" key="1">
    <source>
        <dbReference type="SAM" id="MobiDB-lite"/>
    </source>
</evidence>
<organism evidence="2 3">
    <name type="scientific">Portunus trituberculatus</name>
    <name type="common">Swimming crab</name>
    <name type="synonym">Neptunus trituberculatus</name>
    <dbReference type="NCBI Taxonomy" id="210409"/>
    <lineage>
        <taxon>Eukaryota</taxon>
        <taxon>Metazoa</taxon>
        <taxon>Ecdysozoa</taxon>
        <taxon>Arthropoda</taxon>
        <taxon>Crustacea</taxon>
        <taxon>Multicrustacea</taxon>
        <taxon>Malacostraca</taxon>
        <taxon>Eumalacostraca</taxon>
        <taxon>Eucarida</taxon>
        <taxon>Decapoda</taxon>
        <taxon>Pleocyemata</taxon>
        <taxon>Brachyura</taxon>
        <taxon>Eubrachyura</taxon>
        <taxon>Portunoidea</taxon>
        <taxon>Portunidae</taxon>
        <taxon>Portuninae</taxon>
        <taxon>Portunus</taxon>
    </lineage>
</organism>